<dbReference type="Proteomes" id="UP000776700">
    <property type="component" value="Unassembled WGS sequence"/>
</dbReference>
<evidence type="ECO:0000313" key="1">
    <source>
        <dbReference type="EMBL" id="HJG97507.1"/>
    </source>
</evidence>
<reference evidence="1" key="1">
    <citation type="journal article" date="2021" name="PeerJ">
        <title>Extensive microbial diversity within the chicken gut microbiome revealed by metagenomics and culture.</title>
        <authorList>
            <person name="Gilroy R."/>
            <person name="Ravi A."/>
            <person name="Getino M."/>
            <person name="Pursley I."/>
            <person name="Horton D.L."/>
            <person name="Alikhan N.F."/>
            <person name="Baker D."/>
            <person name="Gharbi K."/>
            <person name="Hall N."/>
            <person name="Watson M."/>
            <person name="Adriaenssens E.M."/>
            <person name="Foster-Nyarko E."/>
            <person name="Jarju S."/>
            <person name="Secka A."/>
            <person name="Antonio M."/>
            <person name="Oren A."/>
            <person name="Chaudhuri R.R."/>
            <person name="La Ragione R."/>
            <person name="Hildebrand F."/>
            <person name="Pallen M.J."/>
        </authorList>
    </citation>
    <scope>NUCLEOTIDE SEQUENCE</scope>
    <source>
        <strain evidence="1">1277</strain>
    </source>
</reference>
<organism evidence="1 2">
    <name type="scientific">Romboutsia timonensis</name>
    <dbReference type="NCBI Taxonomy" id="1776391"/>
    <lineage>
        <taxon>Bacteria</taxon>
        <taxon>Bacillati</taxon>
        <taxon>Bacillota</taxon>
        <taxon>Clostridia</taxon>
        <taxon>Peptostreptococcales</taxon>
        <taxon>Peptostreptococcaceae</taxon>
        <taxon>Romboutsia</taxon>
    </lineage>
</organism>
<dbReference type="EMBL" id="DYUB01000323">
    <property type="protein sequence ID" value="HJG97507.1"/>
    <property type="molecule type" value="Genomic_DNA"/>
</dbReference>
<evidence type="ECO:0000313" key="2">
    <source>
        <dbReference type="Proteomes" id="UP000776700"/>
    </source>
</evidence>
<name>A0A921N2K9_9FIRM</name>
<gene>
    <name evidence="1" type="ORF">K8V90_10430</name>
</gene>
<sequence length="539" mass="61396">MFFNPLNRASIDPNYKVLATAQLTVTDQTDASNLAGNMTVVSGSKSQMYLTGSNQPYNPNYKINNLVLRPYMIATNVYRGSQGERYNPDLFDPKEYPNLENPGDINVNTKYIHDIQWYIVDSANNQTLINVEEDERFSHTWTYENAEGEDLVLSDKRTLVVKDNILEKDQVASIMVKFSFNDPFANIRIPVTYEVQINNISTGIGTSKAAINSIDGNSFYNADEDQQLRFVGEYYSEGVSVDLDKRLQDGTSHTRVEWFIRTNNGWTILDAATQDDNQWNRPGEMLYEIHRIVEKDPEGNIVRTEKTKNPKGGTVLVITPGLIAGSDIIRFTVTDDQQSDMQFNALENVHDYSDPTQCYIWSSNGDKLYKGMESPGTNLKAVVTYRGNLLEDEDSMYDNAFDYYWYRIDGSGTVVENMYMDDGMLKFIDTKDPNYTADYGFPKSLARAVDIEPKHIDNKATFTVDLLNKREAMIKQFRANLLRSMPTEEELRDAKIIAVNSGLSPYAFSNILETAIEMRAFKIAQEENILAAYRQRRGE</sequence>
<proteinExistence type="predicted"/>
<dbReference type="AlphaFoldDB" id="A0A921N2K9"/>
<reference evidence="1" key="2">
    <citation type="submission" date="2021-09" db="EMBL/GenBank/DDBJ databases">
        <authorList>
            <person name="Gilroy R."/>
        </authorList>
    </citation>
    <scope>NUCLEOTIDE SEQUENCE</scope>
    <source>
        <strain evidence="1">1277</strain>
    </source>
</reference>
<protein>
    <submittedName>
        <fullName evidence="1">Uncharacterized protein</fullName>
    </submittedName>
</protein>
<comment type="caution">
    <text evidence="1">The sequence shown here is derived from an EMBL/GenBank/DDBJ whole genome shotgun (WGS) entry which is preliminary data.</text>
</comment>
<accession>A0A921N2K9</accession>